<keyword evidence="4" id="KW-0238">DNA-binding</keyword>
<dbReference type="PROSITE" id="PS51898">
    <property type="entry name" value="TYR_RECOMBINASE"/>
    <property type="match status" value="1"/>
</dbReference>
<dbReference type="InterPro" id="IPR050090">
    <property type="entry name" value="Tyrosine_recombinase_XerCD"/>
</dbReference>
<evidence type="ECO:0000256" key="4">
    <source>
        <dbReference type="ARBA" id="ARBA00023125"/>
    </source>
</evidence>
<keyword evidence="5" id="KW-0233">DNA recombination</keyword>
<evidence type="ECO:0000256" key="5">
    <source>
        <dbReference type="ARBA" id="ARBA00023172"/>
    </source>
</evidence>
<dbReference type="RefSeq" id="WP_073278989.1">
    <property type="nucleotide sequence ID" value="NZ_FRAC01000025.1"/>
</dbReference>
<keyword evidence="3" id="KW-0229">DNA integration</keyword>
<evidence type="ECO:0000313" key="8">
    <source>
        <dbReference type="Proteomes" id="UP000184386"/>
    </source>
</evidence>
<dbReference type="OrthoDB" id="9803188at2"/>
<dbReference type="GO" id="GO:0006310">
    <property type="term" value="P:DNA recombination"/>
    <property type="evidence" value="ECO:0007669"/>
    <property type="project" value="UniProtKB-KW"/>
</dbReference>
<dbReference type="PANTHER" id="PTHR30349:SF64">
    <property type="entry name" value="PROPHAGE INTEGRASE INTD-RELATED"/>
    <property type="match status" value="1"/>
</dbReference>
<dbReference type="CDD" id="cd01189">
    <property type="entry name" value="INT_ICEBs1_C_like"/>
    <property type="match status" value="1"/>
</dbReference>
<dbReference type="InterPro" id="IPR004107">
    <property type="entry name" value="Integrase_SAM-like_N"/>
</dbReference>
<organism evidence="7 8">
    <name type="scientific">Anaerocolumna jejuensis DSM 15929</name>
    <dbReference type="NCBI Taxonomy" id="1121322"/>
    <lineage>
        <taxon>Bacteria</taxon>
        <taxon>Bacillati</taxon>
        <taxon>Bacillota</taxon>
        <taxon>Clostridia</taxon>
        <taxon>Lachnospirales</taxon>
        <taxon>Lachnospiraceae</taxon>
        <taxon>Anaerocolumna</taxon>
    </lineage>
</organism>
<dbReference type="InterPro" id="IPR011010">
    <property type="entry name" value="DNA_brk_join_enz"/>
</dbReference>
<feature type="domain" description="Tyr recombinase" evidence="6">
    <location>
        <begin position="162"/>
        <end position="346"/>
    </location>
</feature>
<evidence type="ECO:0000256" key="3">
    <source>
        <dbReference type="ARBA" id="ARBA00022908"/>
    </source>
</evidence>
<reference evidence="7 8" key="1">
    <citation type="submission" date="2016-11" db="EMBL/GenBank/DDBJ databases">
        <authorList>
            <person name="Jaros S."/>
            <person name="Januszkiewicz K."/>
            <person name="Wedrychowicz H."/>
        </authorList>
    </citation>
    <scope>NUCLEOTIDE SEQUENCE [LARGE SCALE GENOMIC DNA]</scope>
    <source>
        <strain evidence="7 8">DSM 15929</strain>
    </source>
</reference>
<dbReference type="EMBL" id="FRAC01000025">
    <property type="protein sequence ID" value="SHL17457.1"/>
    <property type="molecule type" value="Genomic_DNA"/>
</dbReference>
<proteinExistence type="inferred from homology"/>
<gene>
    <name evidence="7" type="ORF">SAMN02745136_04262</name>
</gene>
<dbReference type="InterPro" id="IPR028259">
    <property type="entry name" value="AP2-like_int_N"/>
</dbReference>
<dbReference type="GO" id="GO:0003677">
    <property type="term" value="F:DNA binding"/>
    <property type="evidence" value="ECO:0007669"/>
    <property type="project" value="UniProtKB-KW"/>
</dbReference>
<comment type="similarity">
    <text evidence="2">Belongs to the 'phage' integrase family.</text>
</comment>
<evidence type="ECO:0000256" key="2">
    <source>
        <dbReference type="ARBA" id="ARBA00008857"/>
    </source>
</evidence>
<keyword evidence="8" id="KW-1185">Reference proteome</keyword>
<accession>A0A1M6YGR2</accession>
<name>A0A1M6YGR2_9FIRM</name>
<evidence type="ECO:0000256" key="1">
    <source>
        <dbReference type="ARBA" id="ARBA00003283"/>
    </source>
</evidence>
<dbReference type="GO" id="GO:0015074">
    <property type="term" value="P:DNA integration"/>
    <property type="evidence" value="ECO:0007669"/>
    <property type="project" value="UniProtKB-KW"/>
</dbReference>
<dbReference type="Gene3D" id="1.10.443.10">
    <property type="entry name" value="Intergrase catalytic core"/>
    <property type="match status" value="1"/>
</dbReference>
<dbReference type="Proteomes" id="UP000184386">
    <property type="component" value="Unassembled WGS sequence"/>
</dbReference>
<dbReference type="AlphaFoldDB" id="A0A1M6YGR2"/>
<dbReference type="InterPro" id="IPR013762">
    <property type="entry name" value="Integrase-like_cat_sf"/>
</dbReference>
<protein>
    <submittedName>
        <fullName evidence="7">Site-specific recombinase XerD</fullName>
    </submittedName>
</protein>
<dbReference type="Gene3D" id="1.10.150.130">
    <property type="match status" value="1"/>
</dbReference>
<evidence type="ECO:0000313" key="7">
    <source>
        <dbReference type="EMBL" id="SHL17457.1"/>
    </source>
</evidence>
<evidence type="ECO:0000259" key="6">
    <source>
        <dbReference type="PROSITE" id="PS51898"/>
    </source>
</evidence>
<dbReference type="Pfam" id="PF00589">
    <property type="entry name" value="Phage_integrase"/>
    <property type="match status" value="1"/>
</dbReference>
<sequence length="409" mass="47592">MPAYKDDKTGKWYTKFYYKDWQGVNRQKWKRGFATKKEALAFERDFLEKQSTNPDMTFQALYEIYIEDMSGRLKESSIQHKKNIYETKILPYFGKMPINEIKATDIRRWQTQIMRDSHEYKDTYLKSINNQLSCIMNYAKRFYDLNTDPCGKAGSMGKSNAEEMEFWTLDEFLAFRDAIKDKPVSYMCFEILYWTGIREGELLALTAEDINLTEKSIRINKTYSRSKGKDVITTPKTKKSKRTVPIPDFLFQEVKDYMDRQYMLDPKSRLFPFTKSFLAHEMKRGSNASGVKKIRIHDVRHSHASLLINEGYDALVIANRLGHEKVSTTLNTYSHMFPHKQKELVDNLQNLGEKAIPTPASPDDIFSLDIFEDTVEETVTANFPPTPVGPVPKEKVPGKVIQMPIRNIV</sequence>
<dbReference type="Pfam" id="PF14657">
    <property type="entry name" value="Arm-DNA-bind_4"/>
    <property type="match status" value="1"/>
</dbReference>
<dbReference type="SUPFAM" id="SSF56349">
    <property type="entry name" value="DNA breaking-rejoining enzymes"/>
    <property type="match status" value="1"/>
</dbReference>
<dbReference type="InterPro" id="IPR002104">
    <property type="entry name" value="Integrase_catalytic"/>
</dbReference>
<dbReference type="InterPro" id="IPR010998">
    <property type="entry name" value="Integrase_recombinase_N"/>
</dbReference>
<comment type="function">
    <text evidence="1">Site-specific tyrosine recombinase, which acts by catalyzing the cutting and rejoining of the recombining DNA molecules.</text>
</comment>
<dbReference type="PANTHER" id="PTHR30349">
    <property type="entry name" value="PHAGE INTEGRASE-RELATED"/>
    <property type="match status" value="1"/>
</dbReference>
<dbReference type="Pfam" id="PF14659">
    <property type="entry name" value="Phage_int_SAM_3"/>
    <property type="match status" value="1"/>
</dbReference>
<dbReference type="STRING" id="1121322.SAMN02745136_04262"/>